<dbReference type="EMBL" id="BONY01000041">
    <property type="protein sequence ID" value="GIH07894.1"/>
    <property type="molecule type" value="Genomic_DNA"/>
</dbReference>
<dbReference type="Gene3D" id="3.40.630.30">
    <property type="match status" value="1"/>
</dbReference>
<gene>
    <name evidence="4" type="ORF">Rhe02_59610</name>
</gene>
<dbReference type="PANTHER" id="PTHR43420">
    <property type="entry name" value="ACETYLTRANSFERASE"/>
    <property type="match status" value="1"/>
</dbReference>
<comment type="caution">
    <text evidence="4">The sequence shown here is derived from an EMBL/GenBank/DDBJ whole genome shotgun (WGS) entry which is preliminary data.</text>
</comment>
<keyword evidence="1" id="KW-0808">Transferase</keyword>
<sequence length="275" mass="29764">MIREYAPADLADVQRVQAAAVAHDGDIETKDPFVGPQCLIAELDGRVVAYGSAVVWTEADGTELHLLRGVVDPATRRRGIGTALLVEQERRAAAVAGPRGVFGGNANANQPGSAALLRKHGYQVAFTVVSLERELPDHAPAPLPPTLRYGPIDHALTAAAIEECFGASGHGHVADSYDTNDAHLWSIAWAGDQIAGGAIARRDGEVEWLFVRPQWRRRGLGRTLLADCHRQLAESGLAIARIETVAENANDTVALYTSAGYRIVRERPRYRKPMR</sequence>
<dbReference type="Proteomes" id="UP000612899">
    <property type="component" value="Unassembled WGS sequence"/>
</dbReference>
<evidence type="ECO:0000313" key="4">
    <source>
        <dbReference type="EMBL" id="GIH07894.1"/>
    </source>
</evidence>
<protein>
    <recommendedName>
        <fullName evidence="3">N-acetyltransferase domain-containing protein</fullName>
    </recommendedName>
</protein>
<dbReference type="AlphaFoldDB" id="A0A8J3QDS9"/>
<dbReference type="InterPro" id="IPR050680">
    <property type="entry name" value="YpeA/RimI_acetyltransf"/>
</dbReference>
<keyword evidence="5" id="KW-1185">Reference proteome</keyword>
<feature type="domain" description="N-acetyltransferase" evidence="3">
    <location>
        <begin position="145"/>
        <end position="275"/>
    </location>
</feature>
<dbReference type="CDD" id="cd04301">
    <property type="entry name" value="NAT_SF"/>
    <property type="match status" value="2"/>
</dbReference>
<dbReference type="PROSITE" id="PS51186">
    <property type="entry name" value="GNAT"/>
    <property type="match status" value="2"/>
</dbReference>
<dbReference type="SUPFAM" id="SSF55729">
    <property type="entry name" value="Acyl-CoA N-acyltransferases (Nat)"/>
    <property type="match status" value="2"/>
</dbReference>
<dbReference type="Pfam" id="PF13673">
    <property type="entry name" value="Acetyltransf_10"/>
    <property type="match status" value="1"/>
</dbReference>
<accession>A0A8J3QDS9</accession>
<evidence type="ECO:0000256" key="2">
    <source>
        <dbReference type="ARBA" id="ARBA00023315"/>
    </source>
</evidence>
<dbReference type="Pfam" id="PF13508">
    <property type="entry name" value="Acetyltransf_7"/>
    <property type="match status" value="1"/>
</dbReference>
<organism evidence="4 5">
    <name type="scientific">Rhizocola hellebori</name>
    <dbReference type="NCBI Taxonomy" id="1392758"/>
    <lineage>
        <taxon>Bacteria</taxon>
        <taxon>Bacillati</taxon>
        <taxon>Actinomycetota</taxon>
        <taxon>Actinomycetes</taxon>
        <taxon>Micromonosporales</taxon>
        <taxon>Micromonosporaceae</taxon>
        <taxon>Rhizocola</taxon>
    </lineage>
</organism>
<evidence type="ECO:0000256" key="1">
    <source>
        <dbReference type="ARBA" id="ARBA00022679"/>
    </source>
</evidence>
<dbReference type="InterPro" id="IPR016181">
    <property type="entry name" value="Acyl_CoA_acyltransferase"/>
</dbReference>
<reference evidence="4" key="1">
    <citation type="submission" date="2021-01" db="EMBL/GenBank/DDBJ databases">
        <title>Whole genome shotgun sequence of Rhizocola hellebori NBRC 109834.</title>
        <authorList>
            <person name="Komaki H."/>
            <person name="Tamura T."/>
        </authorList>
    </citation>
    <scope>NUCLEOTIDE SEQUENCE</scope>
    <source>
        <strain evidence="4">NBRC 109834</strain>
    </source>
</reference>
<dbReference type="InterPro" id="IPR000182">
    <property type="entry name" value="GNAT_dom"/>
</dbReference>
<dbReference type="GO" id="GO:0016747">
    <property type="term" value="F:acyltransferase activity, transferring groups other than amino-acyl groups"/>
    <property type="evidence" value="ECO:0007669"/>
    <property type="project" value="InterPro"/>
</dbReference>
<proteinExistence type="predicted"/>
<evidence type="ECO:0000313" key="5">
    <source>
        <dbReference type="Proteomes" id="UP000612899"/>
    </source>
</evidence>
<name>A0A8J3QDS9_9ACTN</name>
<feature type="domain" description="N-acetyltransferase" evidence="3">
    <location>
        <begin position="1"/>
        <end position="146"/>
    </location>
</feature>
<evidence type="ECO:0000259" key="3">
    <source>
        <dbReference type="PROSITE" id="PS51186"/>
    </source>
</evidence>
<keyword evidence="2" id="KW-0012">Acyltransferase</keyword>